<evidence type="ECO:0000313" key="1">
    <source>
        <dbReference type="EMBL" id="RTZ48556.1"/>
    </source>
</evidence>
<name>A0A3S0N492_9FLAO</name>
<organism evidence="1 2">
    <name type="scientific">Chryseobacterium arthrosphaerae</name>
    <dbReference type="NCBI Taxonomy" id="651561"/>
    <lineage>
        <taxon>Bacteria</taxon>
        <taxon>Pseudomonadati</taxon>
        <taxon>Bacteroidota</taxon>
        <taxon>Flavobacteriia</taxon>
        <taxon>Flavobacteriales</taxon>
        <taxon>Weeksellaceae</taxon>
        <taxon>Chryseobacterium group</taxon>
        <taxon>Chryseobacterium</taxon>
    </lineage>
</organism>
<gene>
    <name evidence="1" type="ORF">EJ377_13840</name>
</gene>
<reference evidence="1 2" key="1">
    <citation type="submission" date="2018-12" db="EMBL/GenBank/DDBJ databases">
        <title>Draft Genome Sequence of Chryseobacterium arthrosphaerae strain ED882-96 Isolated from the Blood of a Patient with Liver Cirrhosis in Taiwan.</title>
        <authorList>
            <person name="Lin J.-N."/>
            <person name="Lai C.-H."/>
            <person name="Yang C.-H."/>
            <person name="Huang Y.-H."/>
        </authorList>
    </citation>
    <scope>NUCLEOTIDE SEQUENCE [LARGE SCALE GENOMIC DNA]</scope>
    <source>
        <strain evidence="1 2">ED882-96</strain>
        <plasmid evidence="1 2">unnamed</plasmid>
    </source>
</reference>
<geneLocation type="plasmid" evidence="1">
    <name>unnamed</name>
</geneLocation>
<keyword evidence="1" id="KW-0614">Plasmid</keyword>
<sequence>MEKDGSLVKIKFYSEADPNKNRHLREIYNTKLKAFLEEEYNYSLTWSVEYHFDISQGKMIFCYSKIKEQASEKYSHLTEHKIEPLKINKNG</sequence>
<evidence type="ECO:0000313" key="2">
    <source>
        <dbReference type="Proteomes" id="UP000276953"/>
    </source>
</evidence>
<dbReference type="AlphaFoldDB" id="A0A3S0N492"/>
<proteinExistence type="predicted"/>
<dbReference type="EMBL" id="RYFC01000002">
    <property type="protein sequence ID" value="RTZ48556.1"/>
    <property type="molecule type" value="Genomic_DNA"/>
</dbReference>
<dbReference type="Proteomes" id="UP000276953">
    <property type="component" value="Plasmid unnamed"/>
</dbReference>
<comment type="caution">
    <text evidence="1">The sequence shown here is derived from an EMBL/GenBank/DDBJ whole genome shotgun (WGS) entry which is preliminary data.</text>
</comment>
<accession>A0A3S0N492</accession>
<protein>
    <submittedName>
        <fullName evidence="1">Uncharacterized protein</fullName>
    </submittedName>
</protein>